<dbReference type="GO" id="GO:0004364">
    <property type="term" value="F:glutathione transferase activity"/>
    <property type="evidence" value="ECO:0007669"/>
    <property type="project" value="InterPro"/>
</dbReference>
<dbReference type="Pfam" id="PF13410">
    <property type="entry name" value="GST_C_2"/>
    <property type="match status" value="1"/>
</dbReference>
<dbReference type="OrthoDB" id="4951845at2759"/>
<dbReference type="PRINTS" id="PR01625">
    <property type="entry name" value="GSTRNSFRASEO"/>
</dbReference>
<protein>
    <submittedName>
        <fullName evidence="5">Glutathione S-transferase</fullName>
    </submittedName>
</protein>
<organism evidence="5 6">
    <name type="scientific">Emericellopsis atlantica</name>
    <dbReference type="NCBI Taxonomy" id="2614577"/>
    <lineage>
        <taxon>Eukaryota</taxon>
        <taxon>Fungi</taxon>
        <taxon>Dikarya</taxon>
        <taxon>Ascomycota</taxon>
        <taxon>Pezizomycotina</taxon>
        <taxon>Sordariomycetes</taxon>
        <taxon>Hypocreomycetidae</taxon>
        <taxon>Hypocreales</taxon>
        <taxon>Bionectriaceae</taxon>
        <taxon>Emericellopsis</taxon>
    </lineage>
</organism>
<dbReference type="RefSeq" id="XP_046115909.1">
    <property type="nucleotide sequence ID" value="XM_046262413.1"/>
</dbReference>
<dbReference type="Gene3D" id="3.40.30.10">
    <property type="entry name" value="Glutaredoxin"/>
    <property type="match status" value="1"/>
</dbReference>
<dbReference type="EMBL" id="MU251265">
    <property type="protein sequence ID" value="KAG9251985.1"/>
    <property type="molecule type" value="Genomic_DNA"/>
</dbReference>
<feature type="domain" description="GST N-terminal" evidence="3">
    <location>
        <begin position="27"/>
        <end position="110"/>
    </location>
</feature>
<dbReference type="CDD" id="cd00299">
    <property type="entry name" value="GST_C_family"/>
    <property type="match status" value="1"/>
</dbReference>
<comment type="similarity">
    <text evidence="1">Belongs to the GST superfamily.</text>
</comment>
<evidence type="ECO:0000256" key="2">
    <source>
        <dbReference type="ARBA" id="ARBA00023002"/>
    </source>
</evidence>
<dbReference type="SFLD" id="SFLDG00358">
    <property type="entry name" value="Main_(cytGST)"/>
    <property type="match status" value="1"/>
</dbReference>
<proteinExistence type="inferred from homology"/>
<dbReference type="InterPro" id="IPR050983">
    <property type="entry name" value="GST_Omega/HSP26"/>
</dbReference>
<dbReference type="InterPro" id="IPR004045">
    <property type="entry name" value="Glutathione_S-Trfase_N"/>
</dbReference>
<evidence type="ECO:0000259" key="3">
    <source>
        <dbReference type="PROSITE" id="PS50404"/>
    </source>
</evidence>
<keyword evidence="2" id="KW-0560">Oxidoreductase</keyword>
<evidence type="ECO:0000256" key="1">
    <source>
        <dbReference type="ARBA" id="ARBA00007409"/>
    </source>
</evidence>
<dbReference type="Proteomes" id="UP000887229">
    <property type="component" value="Unassembled WGS sequence"/>
</dbReference>
<evidence type="ECO:0000313" key="5">
    <source>
        <dbReference type="EMBL" id="KAG9251985.1"/>
    </source>
</evidence>
<name>A0A9P8CMG2_9HYPO</name>
<comment type="caution">
    <text evidence="5">The sequence shown here is derived from an EMBL/GenBank/DDBJ whole genome shotgun (WGS) entry which is preliminary data.</text>
</comment>
<dbReference type="InterPro" id="IPR010987">
    <property type="entry name" value="Glutathione-S-Trfase_C-like"/>
</dbReference>
<dbReference type="GeneID" id="70293316"/>
<dbReference type="Gene3D" id="1.20.1050.10">
    <property type="match status" value="1"/>
</dbReference>
<dbReference type="InterPro" id="IPR040079">
    <property type="entry name" value="Glutathione_S-Trfase"/>
</dbReference>
<dbReference type="InterPro" id="IPR005442">
    <property type="entry name" value="GST_omega"/>
</dbReference>
<accession>A0A9P8CMG2</accession>
<evidence type="ECO:0000313" key="6">
    <source>
        <dbReference type="Proteomes" id="UP000887229"/>
    </source>
</evidence>
<dbReference type="InterPro" id="IPR036249">
    <property type="entry name" value="Thioredoxin-like_sf"/>
</dbReference>
<dbReference type="SUPFAM" id="SSF52833">
    <property type="entry name" value="Thioredoxin-like"/>
    <property type="match status" value="1"/>
</dbReference>
<gene>
    <name evidence="5" type="ORF">F5Z01DRAFT_638960</name>
</gene>
<sequence>MAAVDTSLPAEPTGAAAALAEAHAQPHALKLYGGWFCPYVQRAWITLVEKAIPHQYIEINPYNKDPSFLALNPRGLVPTLAVPVGEGEKKPLYESTVVCEYLDEQFDGEQHGERLLSGGPYDRARARLWIDHVTGKIIPGFYKLLQHTPDKAYSLDDARAELHKNIRSFVNEMATDGPWFLGHTFSMVDIMLAPWAKRLWLIDHYKTGGTGIPKSGEGDETWDRWNAWFDAIVERPSVKATWSADERYILAYKRYAEDTTNSEVAQATREGRRLP</sequence>
<dbReference type="SFLD" id="SFLDS00019">
    <property type="entry name" value="Glutathione_Transferase_(cytos"/>
    <property type="match status" value="1"/>
</dbReference>
<dbReference type="SUPFAM" id="SSF47616">
    <property type="entry name" value="GST C-terminal domain-like"/>
    <property type="match status" value="1"/>
</dbReference>
<dbReference type="InterPro" id="IPR036282">
    <property type="entry name" value="Glutathione-S-Trfase_C_sf"/>
</dbReference>
<dbReference type="GO" id="GO:0005737">
    <property type="term" value="C:cytoplasm"/>
    <property type="evidence" value="ECO:0007669"/>
    <property type="project" value="InterPro"/>
</dbReference>
<dbReference type="GO" id="GO:0045174">
    <property type="term" value="F:glutathione dehydrogenase (ascorbate) activity"/>
    <property type="evidence" value="ECO:0007669"/>
    <property type="project" value="UniProtKB-ARBA"/>
</dbReference>
<evidence type="ECO:0000259" key="4">
    <source>
        <dbReference type="PROSITE" id="PS50405"/>
    </source>
</evidence>
<dbReference type="AlphaFoldDB" id="A0A9P8CMG2"/>
<feature type="domain" description="GST C-terminal" evidence="4">
    <location>
        <begin position="119"/>
        <end position="252"/>
    </location>
</feature>
<dbReference type="PANTHER" id="PTHR43968:SF13">
    <property type="entry name" value="GLUTATHIONE TRANSFERASE OMEGA-1"/>
    <property type="match status" value="1"/>
</dbReference>
<dbReference type="PANTHER" id="PTHR43968">
    <property type="match status" value="1"/>
</dbReference>
<keyword evidence="6" id="KW-1185">Reference proteome</keyword>
<reference evidence="5" key="1">
    <citation type="journal article" date="2021" name="IMA Fungus">
        <title>Genomic characterization of three marine fungi, including Emericellopsis atlantica sp. nov. with signatures of a generalist lifestyle and marine biomass degradation.</title>
        <authorList>
            <person name="Hagestad O.C."/>
            <person name="Hou L."/>
            <person name="Andersen J.H."/>
            <person name="Hansen E.H."/>
            <person name="Altermark B."/>
            <person name="Li C."/>
            <person name="Kuhnert E."/>
            <person name="Cox R.J."/>
            <person name="Crous P.W."/>
            <person name="Spatafora J.W."/>
            <person name="Lail K."/>
            <person name="Amirebrahimi M."/>
            <person name="Lipzen A."/>
            <person name="Pangilinan J."/>
            <person name="Andreopoulos W."/>
            <person name="Hayes R.D."/>
            <person name="Ng V."/>
            <person name="Grigoriev I.V."/>
            <person name="Jackson S.A."/>
            <person name="Sutton T.D.S."/>
            <person name="Dobson A.D.W."/>
            <person name="Rama T."/>
        </authorList>
    </citation>
    <scope>NUCLEOTIDE SEQUENCE</scope>
    <source>
        <strain evidence="5">TS7</strain>
    </source>
</reference>
<dbReference type="PROSITE" id="PS50404">
    <property type="entry name" value="GST_NTER"/>
    <property type="match status" value="1"/>
</dbReference>
<dbReference type="PROSITE" id="PS50405">
    <property type="entry name" value="GST_CTER"/>
    <property type="match status" value="1"/>
</dbReference>
<dbReference type="Pfam" id="PF13409">
    <property type="entry name" value="GST_N_2"/>
    <property type="match status" value="1"/>
</dbReference>